<dbReference type="PANTHER" id="PTHR33910:SF1">
    <property type="entry name" value="PROTEIN TRANSLOCASE SUBUNIT SECE"/>
    <property type="match status" value="1"/>
</dbReference>
<keyword evidence="8 9" id="KW-0472">Membrane</keyword>
<comment type="similarity">
    <text evidence="9">Belongs to the SecE/SEC61-gamma family.</text>
</comment>
<keyword evidence="7 9" id="KW-0811">Translocation</keyword>
<comment type="function">
    <text evidence="9">Essential subunit of the Sec protein translocation channel SecYEG. Clamps together the 2 halves of SecY. May contact the channel plug during translocation.</text>
</comment>
<keyword evidence="3 9" id="KW-1003">Cell membrane</keyword>
<evidence type="ECO:0000256" key="5">
    <source>
        <dbReference type="ARBA" id="ARBA00022927"/>
    </source>
</evidence>
<evidence type="ECO:0000256" key="2">
    <source>
        <dbReference type="ARBA" id="ARBA00022448"/>
    </source>
</evidence>
<dbReference type="AlphaFoldDB" id="A0A7X4LN44"/>
<dbReference type="GO" id="GO:0008320">
    <property type="term" value="F:protein transmembrane transporter activity"/>
    <property type="evidence" value="ECO:0007669"/>
    <property type="project" value="UniProtKB-UniRule"/>
</dbReference>
<keyword evidence="5 9" id="KW-0653">Protein transport</keyword>
<comment type="subunit">
    <text evidence="9">Component of the Sec protein translocase complex. Heterotrimer consisting of SecY, SecE and SecG subunits. The heterotrimers can form oligomers, although 1 heterotrimer is thought to be able to translocate proteins. Interacts with the ribosome. Interacts with SecDF, and other proteins may be involved. Interacts with SecA.</text>
</comment>
<keyword evidence="11" id="KW-1185">Reference proteome</keyword>
<feature type="transmembrane region" description="Helical" evidence="9">
    <location>
        <begin position="43"/>
        <end position="64"/>
    </location>
</feature>
<dbReference type="GO" id="GO:0005886">
    <property type="term" value="C:plasma membrane"/>
    <property type="evidence" value="ECO:0007669"/>
    <property type="project" value="UniProtKB-UniRule"/>
</dbReference>
<dbReference type="GO" id="GO:0006605">
    <property type="term" value="P:protein targeting"/>
    <property type="evidence" value="ECO:0007669"/>
    <property type="project" value="UniProtKB-UniRule"/>
</dbReference>
<comment type="subcellular location">
    <subcellularLocation>
        <location evidence="1">Membrane</location>
    </subcellularLocation>
</comment>
<dbReference type="PANTHER" id="PTHR33910">
    <property type="entry name" value="PROTEIN TRANSLOCASE SUBUNIT SECE"/>
    <property type="match status" value="1"/>
</dbReference>
<dbReference type="InterPro" id="IPR005807">
    <property type="entry name" value="SecE_bac"/>
</dbReference>
<comment type="caution">
    <text evidence="9">Lacks conserved residue(s) required for the propagation of feature annotation.</text>
</comment>
<accession>A0A7X4LN44</accession>
<dbReference type="InterPro" id="IPR038379">
    <property type="entry name" value="SecE_sf"/>
</dbReference>
<feature type="transmembrane region" description="Helical" evidence="9">
    <location>
        <begin position="96"/>
        <end position="121"/>
    </location>
</feature>
<dbReference type="GO" id="GO:0043952">
    <property type="term" value="P:protein transport by the Sec complex"/>
    <property type="evidence" value="ECO:0007669"/>
    <property type="project" value="UniProtKB-UniRule"/>
</dbReference>
<evidence type="ECO:0000256" key="4">
    <source>
        <dbReference type="ARBA" id="ARBA00022692"/>
    </source>
</evidence>
<dbReference type="Pfam" id="PF00584">
    <property type="entry name" value="SecE"/>
    <property type="match status" value="1"/>
</dbReference>
<evidence type="ECO:0000256" key="9">
    <source>
        <dbReference type="HAMAP-Rule" id="MF_00422"/>
    </source>
</evidence>
<dbReference type="RefSeq" id="WP_161157177.1">
    <property type="nucleotide sequence ID" value="NZ_WEKT01000034.1"/>
</dbReference>
<name>A0A7X4LN44_9VIBR</name>
<proteinExistence type="inferred from homology"/>
<dbReference type="PROSITE" id="PS01067">
    <property type="entry name" value="SECE_SEC61G"/>
    <property type="match status" value="1"/>
</dbReference>
<dbReference type="GO" id="GO:0065002">
    <property type="term" value="P:intracellular protein transmembrane transport"/>
    <property type="evidence" value="ECO:0007669"/>
    <property type="project" value="UniProtKB-UniRule"/>
</dbReference>
<keyword evidence="6 9" id="KW-1133">Transmembrane helix</keyword>
<dbReference type="GO" id="GO:0009306">
    <property type="term" value="P:protein secretion"/>
    <property type="evidence" value="ECO:0007669"/>
    <property type="project" value="UniProtKB-UniRule"/>
</dbReference>
<dbReference type="PRINTS" id="PR01650">
    <property type="entry name" value="SECETRNLCASE"/>
</dbReference>
<gene>
    <name evidence="9 10" type="primary">secE</name>
    <name evidence="10" type="ORF">F9817_16015</name>
</gene>
<sequence>MKAKNAETPDSSSAAEIFKWVVTFALLAAAVVGNHLYSDMSVVIRAAGVIVLIAAALGVAALTVKGKAAISFAQESRMEIRKVVWPSRQETMQTTLIVLAVSVVMALVLWGIDGIMVRLVAFATGI</sequence>
<dbReference type="Gene3D" id="1.20.5.1030">
    <property type="entry name" value="Preprotein translocase secy subunit"/>
    <property type="match status" value="1"/>
</dbReference>
<dbReference type="HAMAP" id="MF_00422">
    <property type="entry name" value="SecE"/>
    <property type="match status" value="1"/>
</dbReference>
<evidence type="ECO:0000313" key="11">
    <source>
        <dbReference type="Proteomes" id="UP000462621"/>
    </source>
</evidence>
<dbReference type="NCBIfam" id="TIGR00964">
    <property type="entry name" value="secE_bact"/>
    <property type="match status" value="1"/>
</dbReference>
<evidence type="ECO:0000313" key="10">
    <source>
        <dbReference type="EMBL" id="MZI94692.1"/>
    </source>
</evidence>
<evidence type="ECO:0000256" key="3">
    <source>
        <dbReference type="ARBA" id="ARBA00022475"/>
    </source>
</evidence>
<organism evidence="10 11">
    <name type="scientific">Vibrio eleionomae</name>
    <dbReference type="NCBI Taxonomy" id="2653505"/>
    <lineage>
        <taxon>Bacteria</taxon>
        <taxon>Pseudomonadati</taxon>
        <taxon>Pseudomonadota</taxon>
        <taxon>Gammaproteobacteria</taxon>
        <taxon>Vibrionales</taxon>
        <taxon>Vibrionaceae</taxon>
        <taxon>Vibrio</taxon>
    </lineage>
</organism>
<evidence type="ECO:0000256" key="8">
    <source>
        <dbReference type="ARBA" id="ARBA00023136"/>
    </source>
</evidence>
<feature type="transmembrane region" description="Helical" evidence="9">
    <location>
        <begin position="20"/>
        <end position="37"/>
    </location>
</feature>
<keyword evidence="2 9" id="KW-0813">Transport</keyword>
<evidence type="ECO:0000256" key="1">
    <source>
        <dbReference type="ARBA" id="ARBA00004370"/>
    </source>
</evidence>
<evidence type="ECO:0000256" key="6">
    <source>
        <dbReference type="ARBA" id="ARBA00022989"/>
    </source>
</evidence>
<reference evidence="10 11" key="1">
    <citation type="submission" date="2019-10" db="EMBL/GenBank/DDBJ databases">
        <title>Vibrio sp. nov. isolated from a shrimp pond.</title>
        <authorList>
            <person name="Gomez-Gil B."/>
            <person name="Enciso-Ibarra J."/>
            <person name="Enciso-Ibarra K."/>
            <person name="Bolan-Mejia C."/>
        </authorList>
    </citation>
    <scope>NUCLEOTIDE SEQUENCE [LARGE SCALE GENOMIC DNA]</scope>
    <source>
        <strain evidence="10 11">CAIM 722</strain>
    </source>
</reference>
<dbReference type="Proteomes" id="UP000462621">
    <property type="component" value="Unassembled WGS sequence"/>
</dbReference>
<keyword evidence="4 9" id="KW-0812">Transmembrane</keyword>
<dbReference type="InterPro" id="IPR001901">
    <property type="entry name" value="Translocase_SecE/Sec61-g"/>
</dbReference>
<comment type="caution">
    <text evidence="10">The sequence shown here is derived from an EMBL/GenBank/DDBJ whole genome shotgun (WGS) entry which is preliminary data.</text>
</comment>
<evidence type="ECO:0000256" key="7">
    <source>
        <dbReference type="ARBA" id="ARBA00023010"/>
    </source>
</evidence>
<dbReference type="EMBL" id="WEKT01000034">
    <property type="protein sequence ID" value="MZI94692.1"/>
    <property type="molecule type" value="Genomic_DNA"/>
</dbReference>
<dbReference type="NCBIfam" id="NF004372">
    <property type="entry name" value="PRK05740.1-2"/>
    <property type="match status" value="1"/>
</dbReference>
<protein>
    <recommendedName>
        <fullName evidence="9">Protein translocase subunit SecE</fullName>
    </recommendedName>
</protein>